<feature type="transmembrane region" description="Helical" evidence="1">
    <location>
        <begin position="77"/>
        <end position="95"/>
    </location>
</feature>
<reference evidence="3" key="1">
    <citation type="submission" date="2015-02" db="EMBL/GenBank/DDBJ databases">
        <title>Genome Assembly of Bacillaceae bacterium MTCC 8252.</title>
        <authorList>
            <person name="Verma A."/>
            <person name="Khatri I."/>
            <person name="Mual P."/>
            <person name="Subramanian S."/>
            <person name="Krishnamurthi S."/>
        </authorList>
    </citation>
    <scope>NUCLEOTIDE SEQUENCE [LARGE SCALE GENOMIC DNA]</scope>
    <source>
        <strain evidence="3">MTCC 8252</strain>
    </source>
</reference>
<dbReference type="OrthoDB" id="291892at2"/>
<dbReference type="Pfam" id="PF04892">
    <property type="entry name" value="VanZ"/>
    <property type="match status" value="1"/>
</dbReference>
<dbReference type="STRING" id="1221996.QY95_00948"/>
<feature type="transmembrane region" description="Helical" evidence="1">
    <location>
        <begin position="102"/>
        <end position="119"/>
    </location>
</feature>
<organism evidence="3 4">
    <name type="scientific">Bacillus thermotolerans</name>
    <name type="common">Quasibacillus thermotolerans</name>
    <dbReference type="NCBI Taxonomy" id="1221996"/>
    <lineage>
        <taxon>Bacteria</taxon>
        <taxon>Bacillati</taxon>
        <taxon>Bacillota</taxon>
        <taxon>Bacilli</taxon>
        <taxon>Bacillales</taxon>
        <taxon>Bacillaceae</taxon>
        <taxon>Bacillus</taxon>
    </lineage>
</organism>
<dbReference type="AlphaFoldDB" id="A0A0F5I6U5"/>
<comment type="caution">
    <text evidence="3">The sequence shown here is derived from an EMBL/GenBank/DDBJ whole genome shotgun (WGS) entry which is preliminary data.</text>
</comment>
<evidence type="ECO:0000313" key="3">
    <source>
        <dbReference type="EMBL" id="KKB41241.1"/>
    </source>
</evidence>
<dbReference type="RefSeq" id="WP_046133120.1">
    <property type="nucleotide sequence ID" value="NZ_JWIR02000024.1"/>
</dbReference>
<evidence type="ECO:0000256" key="1">
    <source>
        <dbReference type="SAM" id="Phobius"/>
    </source>
</evidence>
<protein>
    <recommendedName>
        <fullName evidence="2">VanZ-like domain-containing protein</fullName>
    </recommendedName>
</protein>
<keyword evidence="1" id="KW-0812">Transmembrane</keyword>
<dbReference type="InterPro" id="IPR006976">
    <property type="entry name" value="VanZ-like"/>
</dbReference>
<sequence length="164" mass="18706">MKGIFKVMLLLAIAGVIYLFSSQTYEQQSIVPLLQKVLANEPLAGPLSQIELTYWGREISVESRGYHYFVEFMIRKFAHMLLFGLLAIGLFRVYVWMRPKQINTGVILALIITGMYAAFDEWHQLQTGGRTPMIQDVVLDLIGGMIALVLYVPVYALRHGRKKK</sequence>
<gene>
    <name evidence="3" type="ORF">QY95_00948</name>
</gene>
<evidence type="ECO:0000259" key="2">
    <source>
        <dbReference type="Pfam" id="PF04892"/>
    </source>
</evidence>
<dbReference type="NCBIfam" id="NF037970">
    <property type="entry name" value="vanZ_1"/>
    <property type="match status" value="1"/>
</dbReference>
<evidence type="ECO:0000313" key="4">
    <source>
        <dbReference type="Proteomes" id="UP000031563"/>
    </source>
</evidence>
<keyword evidence="1" id="KW-0472">Membrane</keyword>
<dbReference type="EMBL" id="JWIR02000024">
    <property type="protein sequence ID" value="KKB41241.1"/>
    <property type="molecule type" value="Genomic_DNA"/>
</dbReference>
<keyword evidence="4" id="KW-1185">Reference proteome</keyword>
<dbReference type="PIRSF" id="PIRSF019083">
    <property type="entry name" value="UCP019083_VanZ"/>
    <property type="match status" value="1"/>
</dbReference>
<dbReference type="Proteomes" id="UP000031563">
    <property type="component" value="Unassembled WGS sequence"/>
</dbReference>
<keyword evidence="1" id="KW-1133">Transmembrane helix</keyword>
<name>A0A0F5I6U5_BACTR</name>
<dbReference type="InterPro" id="IPR016747">
    <property type="entry name" value="Phosphotransbutyrylase"/>
</dbReference>
<feature type="domain" description="VanZ-like" evidence="2">
    <location>
        <begin position="7"/>
        <end position="152"/>
    </location>
</feature>
<feature type="transmembrane region" description="Helical" evidence="1">
    <location>
        <begin position="139"/>
        <end position="157"/>
    </location>
</feature>
<proteinExistence type="predicted"/>
<accession>A0A0F5I6U5</accession>